<name>A0ABQ9PF31_9PEZI</name>
<evidence type="ECO:0000256" key="2">
    <source>
        <dbReference type="ARBA" id="ARBA00007520"/>
    </source>
</evidence>
<comment type="similarity">
    <text evidence="2">Belongs to the major facilitator superfamily. TCR/Tet family.</text>
</comment>
<evidence type="ECO:0000256" key="1">
    <source>
        <dbReference type="ARBA" id="ARBA00004141"/>
    </source>
</evidence>
<sequence>MDCLVHSEFLTLRLVLHLTSLADTVNETTSNSKVYGYNILVGTGAGCYLVAGFAIVQSVAPTHEIANAVGTMTISQDLGTVLFLAISGSLFHDVAVDKVGRALPDFSLAEIGNLIAGSSSRAFQTLTDAEKVLVIPQIASAMTSIWAFFLAAAALSVVCSVPLLKAKLGGGKKSEALVAA</sequence>
<keyword evidence="9" id="KW-1185">Reference proteome</keyword>
<dbReference type="PANTHER" id="PTHR23501">
    <property type="entry name" value="MAJOR FACILITATOR SUPERFAMILY"/>
    <property type="match status" value="1"/>
</dbReference>
<dbReference type="SUPFAM" id="SSF103473">
    <property type="entry name" value="MFS general substrate transporter"/>
    <property type="match status" value="1"/>
</dbReference>
<dbReference type="InterPro" id="IPR036259">
    <property type="entry name" value="MFS_trans_sf"/>
</dbReference>
<feature type="transmembrane region" description="Helical" evidence="7">
    <location>
        <begin position="145"/>
        <end position="164"/>
    </location>
</feature>
<evidence type="ECO:0000313" key="9">
    <source>
        <dbReference type="Proteomes" id="UP001169217"/>
    </source>
</evidence>
<comment type="subcellular location">
    <subcellularLocation>
        <location evidence="1">Membrane</location>
        <topology evidence="1">Multi-pass membrane protein</topology>
    </subcellularLocation>
</comment>
<evidence type="ECO:0000256" key="5">
    <source>
        <dbReference type="ARBA" id="ARBA00022989"/>
    </source>
</evidence>
<dbReference type="PANTHER" id="PTHR23501:SF12">
    <property type="entry name" value="MAJOR FACILITATOR SUPERFAMILY (MFS) PROFILE DOMAIN-CONTAINING PROTEIN-RELATED"/>
    <property type="match status" value="1"/>
</dbReference>
<keyword evidence="3" id="KW-0813">Transport</keyword>
<reference evidence="8" key="1">
    <citation type="submission" date="2023-04" db="EMBL/GenBank/DDBJ databases">
        <title>Colletotrichum limetticola genome sequence.</title>
        <authorList>
            <person name="Baroncelli R."/>
        </authorList>
    </citation>
    <scope>NUCLEOTIDE SEQUENCE</scope>
    <source>
        <strain evidence="8">KLA-Anderson</strain>
    </source>
</reference>
<dbReference type="Proteomes" id="UP001169217">
    <property type="component" value="Unassembled WGS sequence"/>
</dbReference>
<gene>
    <name evidence="8" type="ORF">CLIM01_12130</name>
</gene>
<evidence type="ECO:0000256" key="4">
    <source>
        <dbReference type="ARBA" id="ARBA00022692"/>
    </source>
</evidence>
<keyword evidence="6 7" id="KW-0472">Membrane</keyword>
<accession>A0ABQ9PF31</accession>
<organism evidence="8 9">
    <name type="scientific">Colletotrichum limetticola</name>
    <dbReference type="NCBI Taxonomy" id="1209924"/>
    <lineage>
        <taxon>Eukaryota</taxon>
        <taxon>Fungi</taxon>
        <taxon>Dikarya</taxon>
        <taxon>Ascomycota</taxon>
        <taxon>Pezizomycotina</taxon>
        <taxon>Sordariomycetes</taxon>
        <taxon>Hypocreomycetidae</taxon>
        <taxon>Glomerellales</taxon>
        <taxon>Glomerellaceae</taxon>
        <taxon>Colletotrichum</taxon>
        <taxon>Colletotrichum acutatum species complex</taxon>
    </lineage>
</organism>
<evidence type="ECO:0000256" key="7">
    <source>
        <dbReference type="SAM" id="Phobius"/>
    </source>
</evidence>
<evidence type="ECO:0000313" key="8">
    <source>
        <dbReference type="EMBL" id="KAK0370506.1"/>
    </source>
</evidence>
<keyword evidence="5 7" id="KW-1133">Transmembrane helix</keyword>
<comment type="caution">
    <text evidence="8">The sequence shown here is derived from an EMBL/GenBank/DDBJ whole genome shotgun (WGS) entry which is preliminary data.</text>
</comment>
<evidence type="ECO:0000256" key="6">
    <source>
        <dbReference type="ARBA" id="ARBA00023136"/>
    </source>
</evidence>
<keyword evidence="4 7" id="KW-0812">Transmembrane</keyword>
<dbReference type="EMBL" id="JARUPT010000530">
    <property type="protein sequence ID" value="KAK0370506.1"/>
    <property type="molecule type" value="Genomic_DNA"/>
</dbReference>
<proteinExistence type="inferred from homology"/>
<protein>
    <submittedName>
        <fullName evidence="8">Major facilitator superfamily transporter</fullName>
    </submittedName>
</protein>
<evidence type="ECO:0000256" key="3">
    <source>
        <dbReference type="ARBA" id="ARBA00022448"/>
    </source>
</evidence>